<dbReference type="Pfam" id="PF19420">
    <property type="entry name" value="DDAH_eukar"/>
    <property type="match status" value="1"/>
</dbReference>
<proteinExistence type="predicted"/>
<evidence type="ECO:0000313" key="2">
    <source>
        <dbReference type="Proteomes" id="UP001596990"/>
    </source>
</evidence>
<dbReference type="Gene3D" id="3.75.10.10">
    <property type="entry name" value="L-arginine/glycine Amidinotransferase, Chain A"/>
    <property type="match status" value="1"/>
</dbReference>
<gene>
    <name evidence="1" type="ORF">ACFQ2J_16915</name>
</gene>
<comment type="caution">
    <text evidence="1">The sequence shown here is derived from an EMBL/GenBank/DDBJ whole genome shotgun (WGS) entry which is preliminary data.</text>
</comment>
<dbReference type="SUPFAM" id="SSF55909">
    <property type="entry name" value="Pentein"/>
    <property type="match status" value="1"/>
</dbReference>
<evidence type="ECO:0000313" key="1">
    <source>
        <dbReference type="EMBL" id="MFD1020872.1"/>
    </source>
</evidence>
<protein>
    <submittedName>
        <fullName evidence="1">Dimethylarginine dimethylaminohydrolase family protein</fullName>
    </submittedName>
</protein>
<dbReference type="PANTHER" id="PTHR47271">
    <property type="entry name" value="ARGININE DEIMINASE"/>
    <property type="match status" value="1"/>
</dbReference>
<dbReference type="EMBL" id="JBHTKL010000006">
    <property type="protein sequence ID" value="MFD1020872.1"/>
    <property type="molecule type" value="Genomic_DNA"/>
</dbReference>
<dbReference type="Proteomes" id="UP001596990">
    <property type="component" value="Unassembled WGS sequence"/>
</dbReference>
<organism evidence="1 2">
    <name type="scientific">Thalassobacillus hwangdonensis</name>
    <dbReference type="NCBI Taxonomy" id="546108"/>
    <lineage>
        <taxon>Bacteria</taxon>
        <taxon>Bacillati</taxon>
        <taxon>Bacillota</taxon>
        <taxon>Bacilli</taxon>
        <taxon>Bacillales</taxon>
        <taxon>Bacillaceae</taxon>
        <taxon>Thalassobacillus</taxon>
    </lineage>
</organism>
<dbReference type="PANTHER" id="PTHR47271:SF2">
    <property type="entry name" value="ARGININE DEIMINASE"/>
    <property type="match status" value="1"/>
</dbReference>
<keyword evidence="2" id="KW-1185">Reference proteome</keyword>
<reference evidence="2" key="1">
    <citation type="journal article" date="2019" name="Int. J. Syst. Evol. Microbiol.">
        <title>The Global Catalogue of Microorganisms (GCM) 10K type strain sequencing project: providing services to taxonomists for standard genome sequencing and annotation.</title>
        <authorList>
            <consortium name="The Broad Institute Genomics Platform"/>
            <consortium name="The Broad Institute Genome Sequencing Center for Infectious Disease"/>
            <person name="Wu L."/>
            <person name="Ma J."/>
        </authorList>
    </citation>
    <scope>NUCLEOTIDE SEQUENCE [LARGE SCALE GENOMIC DNA]</scope>
    <source>
        <strain evidence="2">CCUG 56607</strain>
    </source>
</reference>
<name>A0ABW3L4S8_9BACI</name>
<sequence length="294" mass="33207">MNRIAIDNNIHCETEYAALKKVLVAKPSYMKITEVINETQKHYIENNIDVPLAVQQHENFVDVLQQNLVEVAELPADPVLHEQVFTRDIGFTINDQLFVGSMSEMVRQEETDVLKDWLKANALPYEDGLPSSIEGGDVVTDGSTIWIGISGRTSHKAIVELQERLPDHTVEPLQLRKDILHLDCVFNILGEQTALVYTPAFSRRGLAKIKARFNVIPVTKEEQFHMGPNVLSIGDNKVISLPQNERLNRVMQRKGFNVVPVNFSEIIKSGGSFRCCTLPLQREMENDHNEPGIN</sequence>
<dbReference type="RefSeq" id="WP_386063311.1">
    <property type="nucleotide sequence ID" value="NZ_JBHTKL010000006.1"/>
</dbReference>
<accession>A0ABW3L4S8</accession>